<accession>A0A7Y7PME6</accession>
<sequence length="141" mass="15018">MKRYTSLISCALMLAGGLTGCKNDDITPAVGGLAGTWQLADRQCFCRPTPLPDETIVFTATDFTQYENGTLTNQGTYTIGTPTLCGLAASAPGLIFQITTPASHSYGATYSIVGDKLILDYGSPCDGPRNTYTRKAPQKRP</sequence>
<dbReference type="AlphaFoldDB" id="A0A7Y7PME6"/>
<evidence type="ECO:0000313" key="1">
    <source>
        <dbReference type="EMBL" id="NVO30425.1"/>
    </source>
</evidence>
<dbReference type="PROSITE" id="PS51257">
    <property type="entry name" value="PROKAR_LIPOPROTEIN"/>
    <property type="match status" value="1"/>
</dbReference>
<dbReference type="Proteomes" id="UP000565521">
    <property type="component" value="Unassembled WGS sequence"/>
</dbReference>
<organism evidence="1 2">
    <name type="scientific">Hymenobacter lapidiphilus</name>
    <dbReference type="NCBI Taxonomy" id="2608003"/>
    <lineage>
        <taxon>Bacteria</taxon>
        <taxon>Pseudomonadati</taxon>
        <taxon>Bacteroidota</taxon>
        <taxon>Cytophagia</taxon>
        <taxon>Cytophagales</taxon>
        <taxon>Hymenobacteraceae</taxon>
        <taxon>Hymenobacter</taxon>
    </lineage>
</organism>
<gene>
    <name evidence="1" type="ORF">HW554_04330</name>
</gene>
<keyword evidence="2" id="KW-1185">Reference proteome</keyword>
<reference evidence="1 2" key="1">
    <citation type="submission" date="2020-05" db="EMBL/GenBank/DDBJ databases">
        <title>Hymenobacter terrestris sp. nov. and Hymenobacter lapidiphilus sp. nov., isolated from regoliths in Antarctica.</title>
        <authorList>
            <person name="Sedlacek I."/>
            <person name="Pantucek R."/>
            <person name="Zeman M."/>
            <person name="Holochova P."/>
            <person name="Kralova S."/>
            <person name="Stankova E."/>
            <person name="Sedo O."/>
            <person name="Micenkova L."/>
            <person name="Svec P."/>
            <person name="Gupta V."/>
            <person name="Sood U."/>
            <person name="Korpole U.S."/>
            <person name="Lal R."/>
        </authorList>
    </citation>
    <scope>NUCLEOTIDE SEQUENCE [LARGE SCALE GENOMIC DNA]</scope>
    <source>
        <strain evidence="1 2">P5342</strain>
    </source>
</reference>
<proteinExistence type="predicted"/>
<protein>
    <recommendedName>
        <fullName evidence="3">Lipocalin-like domain-containing protein</fullName>
    </recommendedName>
</protein>
<dbReference type="EMBL" id="JABKAU010000005">
    <property type="protein sequence ID" value="NVO30425.1"/>
    <property type="molecule type" value="Genomic_DNA"/>
</dbReference>
<name>A0A7Y7PME6_9BACT</name>
<dbReference type="RefSeq" id="WP_176907139.1">
    <property type="nucleotide sequence ID" value="NZ_JABKAU010000005.1"/>
</dbReference>
<evidence type="ECO:0000313" key="2">
    <source>
        <dbReference type="Proteomes" id="UP000565521"/>
    </source>
</evidence>
<comment type="caution">
    <text evidence="1">The sequence shown here is derived from an EMBL/GenBank/DDBJ whole genome shotgun (WGS) entry which is preliminary data.</text>
</comment>
<evidence type="ECO:0008006" key="3">
    <source>
        <dbReference type="Google" id="ProtNLM"/>
    </source>
</evidence>